<evidence type="ECO:0000313" key="5">
    <source>
        <dbReference type="Proteomes" id="UP000070260"/>
    </source>
</evidence>
<organism evidence="4 5">
    <name type="scientific">Clostridium perfringens</name>
    <dbReference type="NCBI Taxonomy" id="1502"/>
    <lineage>
        <taxon>Bacteria</taxon>
        <taxon>Bacillati</taxon>
        <taxon>Bacillota</taxon>
        <taxon>Clostridia</taxon>
        <taxon>Eubacteriales</taxon>
        <taxon>Clostridiaceae</taxon>
        <taxon>Clostridium</taxon>
    </lineage>
</organism>
<evidence type="ECO:0000256" key="2">
    <source>
        <dbReference type="SAM" id="Phobius"/>
    </source>
</evidence>
<dbReference type="InterPro" id="IPR010982">
    <property type="entry name" value="Lambda_DNA-bd_dom_sf"/>
</dbReference>
<dbReference type="AlphaFoldDB" id="A0A127EG85"/>
<dbReference type="OrthoDB" id="9801008at2"/>
<protein>
    <submittedName>
        <fullName evidence="4">DNA-binding protein</fullName>
    </submittedName>
</protein>
<feature type="domain" description="HTH cro/C1-type" evidence="3">
    <location>
        <begin position="7"/>
        <end position="61"/>
    </location>
</feature>
<feature type="transmembrane region" description="Helical" evidence="2">
    <location>
        <begin position="134"/>
        <end position="159"/>
    </location>
</feature>
<name>A0A127EG85_CLOPF</name>
<sequence>MKLAEKLQLMRKREGLSQEDLAEKLGISRQAVSKWESGQSVPDLNKLIILSELYNVTIDYLVKETYEFEGRQGKEIGNTGKQDGENLGNKETQLIIHFNNKYSLEYEYKSKKTICGLPLLHINLGRGLRRAKGIIAIGNISCGIISIGFISLGIFSLGFLSIGLISIALLAIGFLLSIGTISLGVFSIGAIAVGKYSIGAIAIASDIAIGDYAKANIAIGNITEGLNLIPLGTSGEEIEELIKREYPNLGQWFINKVKFFVRCIRIEN</sequence>
<proteinExistence type="predicted"/>
<dbReference type="Proteomes" id="UP000070260">
    <property type="component" value="Chromosome"/>
</dbReference>
<dbReference type="PANTHER" id="PTHR46558">
    <property type="entry name" value="TRACRIPTIONAL REGULATORY PROTEIN-RELATED-RELATED"/>
    <property type="match status" value="1"/>
</dbReference>
<dbReference type="Pfam" id="PF01381">
    <property type="entry name" value="HTH_3"/>
    <property type="match status" value="1"/>
</dbReference>
<dbReference type="CDD" id="cd00093">
    <property type="entry name" value="HTH_XRE"/>
    <property type="match status" value="1"/>
</dbReference>
<dbReference type="PANTHER" id="PTHR46558:SF13">
    <property type="entry name" value="HTH-TYPE TRANSCRIPTIONAL REGULATOR IMMR"/>
    <property type="match status" value="1"/>
</dbReference>
<reference evidence="4 5" key="1">
    <citation type="journal article" date="2016" name="PLoS ONE">
        <title>Plasmid Characterization and Chromosome Analysis of Two netF+ Clostridium perfringens Isolates Associated with Foal and Canine Necrotizing Enteritis.</title>
        <authorList>
            <person name="Mehdizadeh Gohari I."/>
            <person name="Kropinski A.M."/>
            <person name="Weese S.J."/>
            <person name="Parreira V.R."/>
            <person name="Whitehead A.E."/>
            <person name="Boerlin P."/>
            <person name="Prescott J.F."/>
        </authorList>
    </citation>
    <scope>NUCLEOTIDE SEQUENCE [LARGE SCALE GENOMIC DNA]</scope>
    <source>
        <strain evidence="4 5">JP838</strain>
    </source>
</reference>
<feature type="transmembrane region" description="Helical" evidence="2">
    <location>
        <begin position="165"/>
        <end position="193"/>
    </location>
</feature>
<dbReference type="GO" id="GO:0003677">
    <property type="term" value="F:DNA binding"/>
    <property type="evidence" value="ECO:0007669"/>
    <property type="project" value="UniProtKB-KW"/>
</dbReference>
<evidence type="ECO:0000259" key="3">
    <source>
        <dbReference type="PROSITE" id="PS50943"/>
    </source>
</evidence>
<keyword evidence="2" id="KW-0472">Membrane</keyword>
<keyword evidence="2" id="KW-0812">Transmembrane</keyword>
<accession>A0A127EG85</accession>
<dbReference type="PATRIC" id="fig|1502.177.peg.801"/>
<dbReference type="EMBL" id="CP010994">
    <property type="protein sequence ID" value="AMN34960.1"/>
    <property type="molecule type" value="Genomic_DNA"/>
</dbReference>
<dbReference type="RefSeq" id="WP_061426667.1">
    <property type="nucleotide sequence ID" value="NZ_CATNZO010000001.1"/>
</dbReference>
<dbReference type="SUPFAM" id="SSF47413">
    <property type="entry name" value="lambda repressor-like DNA-binding domains"/>
    <property type="match status" value="1"/>
</dbReference>
<dbReference type="SMART" id="SM00530">
    <property type="entry name" value="HTH_XRE"/>
    <property type="match status" value="1"/>
</dbReference>
<keyword evidence="1 4" id="KW-0238">DNA-binding</keyword>
<dbReference type="Gene3D" id="1.10.260.40">
    <property type="entry name" value="lambda repressor-like DNA-binding domains"/>
    <property type="match status" value="1"/>
</dbReference>
<dbReference type="InterPro" id="IPR001387">
    <property type="entry name" value="Cro/C1-type_HTH"/>
</dbReference>
<dbReference type="PROSITE" id="PS50943">
    <property type="entry name" value="HTH_CROC1"/>
    <property type="match status" value="1"/>
</dbReference>
<keyword evidence="2" id="KW-1133">Transmembrane helix</keyword>
<gene>
    <name evidence="4" type="ORF">JFP838_04070</name>
</gene>
<evidence type="ECO:0000256" key="1">
    <source>
        <dbReference type="ARBA" id="ARBA00023125"/>
    </source>
</evidence>
<evidence type="ECO:0000313" key="4">
    <source>
        <dbReference type="EMBL" id="AMN34960.1"/>
    </source>
</evidence>